<feature type="domain" description="RNA polymerase sigma-70 region 2" evidence="6">
    <location>
        <begin position="23"/>
        <end position="91"/>
    </location>
</feature>
<evidence type="ECO:0000256" key="5">
    <source>
        <dbReference type="ARBA" id="ARBA00023163"/>
    </source>
</evidence>
<comment type="similarity">
    <text evidence="1">Belongs to the sigma-70 factor family. ECF subfamily.</text>
</comment>
<reference evidence="7 8" key="1">
    <citation type="submission" date="2011-11" db="EMBL/GenBank/DDBJ databases">
        <title>The Noncontiguous Finished genome of Desulfosporosinus youngiae DSM 17734.</title>
        <authorList>
            <consortium name="US DOE Joint Genome Institute (JGI-PGF)"/>
            <person name="Lucas S."/>
            <person name="Han J."/>
            <person name="Lapidus A."/>
            <person name="Cheng J.-F."/>
            <person name="Goodwin L."/>
            <person name="Pitluck S."/>
            <person name="Peters L."/>
            <person name="Ovchinnikova G."/>
            <person name="Lu M."/>
            <person name="Land M.L."/>
            <person name="Hauser L."/>
            <person name="Pester M."/>
            <person name="Spring S."/>
            <person name="Ollivier B."/>
            <person name="Rattei T."/>
            <person name="Klenk H.-P."/>
            <person name="Wagner M."/>
            <person name="Loy A."/>
            <person name="Woyke T.J."/>
        </authorList>
    </citation>
    <scope>NUCLEOTIDE SEQUENCE [LARGE SCALE GENOMIC DNA]</scope>
    <source>
        <strain evidence="7 8">DSM 17734</strain>
    </source>
</reference>
<dbReference type="AlphaFoldDB" id="H5Y4I3"/>
<keyword evidence="4" id="KW-0238">DNA-binding</keyword>
<evidence type="ECO:0000313" key="7">
    <source>
        <dbReference type="EMBL" id="EHQ89581.1"/>
    </source>
</evidence>
<dbReference type="InterPro" id="IPR007627">
    <property type="entry name" value="RNA_pol_sigma70_r2"/>
</dbReference>
<evidence type="ECO:0000259" key="6">
    <source>
        <dbReference type="Pfam" id="PF04542"/>
    </source>
</evidence>
<dbReference type="PANTHER" id="PTHR43133">
    <property type="entry name" value="RNA POLYMERASE ECF-TYPE SIGMA FACTO"/>
    <property type="match status" value="1"/>
</dbReference>
<organism evidence="7 8">
    <name type="scientific">Desulfosporosinus youngiae DSM 17734</name>
    <dbReference type="NCBI Taxonomy" id="768710"/>
    <lineage>
        <taxon>Bacteria</taxon>
        <taxon>Bacillati</taxon>
        <taxon>Bacillota</taxon>
        <taxon>Clostridia</taxon>
        <taxon>Eubacteriales</taxon>
        <taxon>Desulfitobacteriaceae</taxon>
        <taxon>Desulfosporosinus</taxon>
    </lineage>
</organism>
<dbReference type="STRING" id="768710.DesyoDRAFT_2508"/>
<dbReference type="HOGENOM" id="CLU_047691_9_7_9"/>
<keyword evidence="8" id="KW-1185">Reference proteome</keyword>
<dbReference type="RefSeq" id="WP_007783331.1">
    <property type="nucleotide sequence ID" value="NZ_CM001441.1"/>
</dbReference>
<dbReference type="eggNOG" id="COG1595">
    <property type="taxonomic scope" value="Bacteria"/>
</dbReference>
<evidence type="ECO:0000256" key="2">
    <source>
        <dbReference type="ARBA" id="ARBA00023015"/>
    </source>
</evidence>
<sequence length="182" mass="21570">MNFSESELISEIKKGNLNAYGFLIKEYTKPVYYLTYNILNIGNSKEDIEECVADVFLEVWLKVNEFNSERSNFKTWVLILTKFKALTYKRKLLKKNDVVSLDDYQIEEPDIVEKQIIDRETQKKLLETINSFNKKDKELFIRRYIYNEKISDIMQSLGLSRSALDNRLLRGRKVIKEALSYD</sequence>
<dbReference type="Pfam" id="PF04542">
    <property type="entry name" value="Sigma70_r2"/>
    <property type="match status" value="1"/>
</dbReference>
<dbReference type="InterPro" id="IPR036388">
    <property type="entry name" value="WH-like_DNA-bd_sf"/>
</dbReference>
<dbReference type="Gene3D" id="1.10.10.10">
    <property type="entry name" value="Winged helix-like DNA-binding domain superfamily/Winged helix DNA-binding domain"/>
    <property type="match status" value="1"/>
</dbReference>
<dbReference type="GO" id="GO:0003677">
    <property type="term" value="F:DNA binding"/>
    <property type="evidence" value="ECO:0007669"/>
    <property type="project" value="UniProtKB-KW"/>
</dbReference>
<evidence type="ECO:0000256" key="1">
    <source>
        <dbReference type="ARBA" id="ARBA00010641"/>
    </source>
</evidence>
<proteinExistence type="inferred from homology"/>
<gene>
    <name evidence="7" type="ORF">DesyoDRAFT_2508</name>
</gene>
<name>H5Y4I3_9FIRM</name>
<keyword evidence="3" id="KW-0731">Sigma factor</keyword>
<dbReference type="GO" id="GO:0016987">
    <property type="term" value="F:sigma factor activity"/>
    <property type="evidence" value="ECO:0007669"/>
    <property type="project" value="UniProtKB-KW"/>
</dbReference>
<dbReference type="SUPFAM" id="SSF88946">
    <property type="entry name" value="Sigma2 domain of RNA polymerase sigma factors"/>
    <property type="match status" value="1"/>
</dbReference>
<protein>
    <submittedName>
        <fullName evidence="7">RNA polymerase sigma factor, sigma-70 family</fullName>
    </submittedName>
</protein>
<dbReference type="NCBIfam" id="TIGR02937">
    <property type="entry name" value="sigma70-ECF"/>
    <property type="match status" value="1"/>
</dbReference>
<dbReference type="OrthoDB" id="2678696at2"/>
<dbReference type="InterPro" id="IPR013325">
    <property type="entry name" value="RNA_pol_sigma_r2"/>
</dbReference>
<accession>H5Y4I3</accession>
<dbReference type="PANTHER" id="PTHR43133:SF8">
    <property type="entry name" value="RNA POLYMERASE SIGMA FACTOR HI_1459-RELATED"/>
    <property type="match status" value="1"/>
</dbReference>
<keyword evidence="5" id="KW-0804">Transcription</keyword>
<evidence type="ECO:0000256" key="4">
    <source>
        <dbReference type="ARBA" id="ARBA00023125"/>
    </source>
</evidence>
<dbReference type="InterPro" id="IPR039425">
    <property type="entry name" value="RNA_pol_sigma-70-like"/>
</dbReference>
<dbReference type="Proteomes" id="UP000005104">
    <property type="component" value="Chromosome"/>
</dbReference>
<evidence type="ECO:0000313" key="8">
    <source>
        <dbReference type="Proteomes" id="UP000005104"/>
    </source>
</evidence>
<dbReference type="Gene3D" id="1.10.1740.10">
    <property type="match status" value="1"/>
</dbReference>
<dbReference type="EMBL" id="CM001441">
    <property type="protein sequence ID" value="EHQ89581.1"/>
    <property type="molecule type" value="Genomic_DNA"/>
</dbReference>
<dbReference type="SUPFAM" id="SSF88659">
    <property type="entry name" value="Sigma3 and sigma4 domains of RNA polymerase sigma factors"/>
    <property type="match status" value="1"/>
</dbReference>
<dbReference type="GO" id="GO:0006352">
    <property type="term" value="P:DNA-templated transcription initiation"/>
    <property type="evidence" value="ECO:0007669"/>
    <property type="project" value="InterPro"/>
</dbReference>
<dbReference type="InterPro" id="IPR013324">
    <property type="entry name" value="RNA_pol_sigma_r3/r4-like"/>
</dbReference>
<evidence type="ECO:0000256" key="3">
    <source>
        <dbReference type="ARBA" id="ARBA00023082"/>
    </source>
</evidence>
<dbReference type="InterPro" id="IPR014284">
    <property type="entry name" value="RNA_pol_sigma-70_dom"/>
</dbReference>
<keyword evidence="2" id="KW-0805">Transcription regulation</keyword>